<dbReference type="EMBL" id="WUBI01000004">
    <property type="protein sequence ID" value="MWV46359.1"/>
    <property type="molecule type" value="Genomic_DNA"/>
</dbReference>
<reference evidence="9 10" key="1">
    <citation type="submission" date="2019-12" db="EMBL/GenBank/DDBJ databases">
        <title>Paenibacillus sp. nov., an endophytic bacterium isolated from the stem of Dendrobium.</title>
        <authorList>
            <person name="Zhao R."/>
        </authorList>
    </citation>
    <scope>NUCLEOTIDE SEQUENCE [LARGE SCALE GENOMIC DNA]</scope>
    <source>
        <strain evidence="9 10">HJL G12</strain>
    </source>
</reference>
<gene>
    <name evidence="9" type="ORF">GRF59_22400</name>
</gene>
<evidence type="ECO:0000256" key="2">
    <source>
        <dbReference type="ARBA" id="ARBA00007362"/>
    </source>
</evidence>
<evidence type="ECO:0000259" key="8">
    <source>
        <dbReference type="Pfam" id="PF00892"/>
    </source>
</evidence>
<keyword evidence="5 7" id="KW-1133">Transmembrane helix</keyword>
<dbReference type="SUPFAM" id="SSF103481">
    <property type="entry name" value="Multidrug resistance efflux transporter EmrE"/>
    <property type="match status" value="2"/>
</dbReference>
<keyword evidence="3" id="KW-1003">Cell membrane</keyword>
<dbReference type="PANTHER" id="PTHR32322">
    <property type="entry name" value="INNER MEMBRANE TRANSPORTER"/>
    <property type="match status" value="1"/>
</dbReference>
<feature type="transmembrane region" description="Helical" evidence="7">
    <location>
        <begin position="29"/>
        <end position="50"/>
    </location>
</feature>
<dbReference type="InterPro" id="IPR050638">
    <property type="entry name" value="AA-Vitamin_Transporters"/>
</dbReference>
<accession>A0A7X3ILX4</accession>
<feature type="transmembrane region" description="Helical" evidence="7">
    <location>
        <begin position="62"/>
        <end position="82"/>
    </location>
</feature>
<dbReference type="InterPro" id="IPR037185">
    <property type="entry name" value="EmrE-like"/>
</dbReference>
<dbReference type="Pfam" id="PF00892">
    <property type="entry name" value="EamA"/>
    <property type="match status" value="2"/>
</dbReference>
<feature type="transmembrane region" description="Helical" evidence="7">
    <location>
        <begin position="143"/>
        <end position="161"/>
    </location>
</feature>
<evidence type="ECO:0000256" key="3">
    <source>
        <dbReference type="ARBA" id="ARBA00022475"/>
    </source>
</evidence>
<organism evidence="9 10">
    <name type="scientific">Paenibacillus dendrobii</name>
    <dbReference type="NCBI Taxonomy" id="2691084"/>
    <lineage>
        <taxon>Bacteria</taxon>
        <taxon>Bacillati</taxon>
        <taxon>Bacillota</taxon>
        <taxon>Bacilli</taxon>
        <taxon>Bacillales</taxon>
        <taxon>Paenibacillaceae</taxon>
        <taxon>Paenibacillus</taxon>
    </lineage>
</organism>
<comment type="subcellular location">
    <subcellularLocation>
        <location evidence="1">Cell membrane</location>
        <topology evidence="1">Multi-pass membrane protein</topology>
    </subcellularLocation>
</comment>
<keyword evidence="10" id="KW-1185">Reference proteome</keyword>
<evidence type="ECO:0000256" key="6">
    <source>
        <dbReference type="ARBA" id="ARBA00023136"/>
    </source>
</evidence>
<comment type="similarity">
    <text evidence="2">Belongs to the EamA transporter family.</text>
</comment>
<evidence type="ECO:0000313" key="9">
    <source>
        <dbReference type="EMBL" id="MWV46359.1"/>
    </source>
</evidence>
<dbReference type="RefSeq" id="WP_160499953.1">
    <property type="nucleotide sequence ID" value="NZ_WUBI01000004.1"/>
</dbReference>
<evidence type="ECO:0000313" key="10">
    <source>
        <dbReference type="Proteomes" id="UP000460318"/>
    </source>
</evidence>
<feature type="domain" description="EamA" evidence="8">
    <location>
        <begin position="143"/>
        <end position="276"/>
    </location>
</feature>
<evidence type="ECO:0000256" key="1">
    <source>
        <dbReference type="ARBA" id="ARBA00004651"/>
    </source>
</evidence>
<protein>
    <submittedName>
        <fullName evidence="9">EamA family transporter</fullName>
    </submittedName>
</protein>
<dbReference type="GO" id="GO:0005886">
    <property type="term" value="C:plasma membrane"/>
    <property type="evidence" value="ECO:0007669"/>
    <property type="project" value="UniProtKB-SubCell"/>
</dbReference>
<evidence type="ECO:0000256" key="4">
    <source>
        <dbReference type="ARBA" id="ARBA00022692"/>
    </source>
</evidence>
<evidence type="ECO:0000256" key="7">
    <source>
        <dbReference type="SAM" id="Phobius"/>
    </source>
</evidence>
<feature type="transmembrane region" description="Helical" evidence="7">
    <location>
        <begin position="119"/>
        <end position="137"/>
    </location>
</feature>
<feature type="transmembrane region" description="Helical" evidence="7">
    <location>
        <begin position="236"/>
        <end position="253"/>
    </location>
</feature>
<dbReference type="Proteomes" id="UP000460318">
    <property type="component" value="Unassembled WGS sequence"/>
</dbReference>
<dbReference type="PANTHER" id="PTHR32322:SF18">
    <property type="entry name" value="S-ADENOSYLMETHIONINE_S-ADENOSYLHOMOCYSTEINE TRANSPORTER"/>
    <property type="match status" value="1"/>
</dbReference>
<name>A0A7X3ILX4_9BACL</name>
<comment type="caution">
    <text evidence="9">The sequence shown here is derived from an EMBL/GenBank/DDBJ whole genome shotgun (WGS) entry which is preliminary data.</text>
</comment>
<feature type="transmembrane region" description="Helical" evidence="7">
    <location>
        <begin position="204"/>
        <end position="224"/>
    </location>
</feature>
<feature type="transmembrane region" description="Helical" evidence="7">
    <location>
        <begin position="259"/>
        <end position="275"/>
    </location>
</feature>
<proteinExistence type="inferred from homology"/>
<keyword evidence="4 7" id="KW-0812">Transmembrane</keyword>
<dbReference type="InterPro" id="IPR000620">
    <property type="entry name" value="EamA_dom"/>
</dbReference>
<evidence type="ECO:0000256" key="5">
    <source>
        <dbReference type="ARBA" id="ARBA00022989"/>
    </source>
</evidence>
<keyword evidence="6 7" id="KW-0472">Membrane</keyword>
<feature type="transmembrane region" description="Helical" evidence="7">
    <location>
        <begin position="88"/>
        <end position="107"/>
    </location>
</feature>
<feature type="domain" description="EamA" evidence="8">
    <location>
        <begin position="7"/>
        <end position="132"/>
    </location>
</feature>
<dbReference type="AlphaFoldDB" id="A0A7X3ILX4"/>
<sequence length="300" mass="32863">MNGLIGLLCLIWGFNWVFMKLANGVFPPVLFAGYRFALGALVLIAVCMVRRVPLPRMRDLKWYILCGILQTMYFNLAIQLSLEDLSAGLTSVLTYSMPLWLTLMAHFLLPGEQLRIRKLLGVVIGIIGLFVAMDAHWSGSTPALLLAVSSGLSWALANLLVKRKLGHCDMLQFTTWQMIVGAAGLLLYSVIFEHGESHWGVMPVVYVLFSGIVGSALAFVMWSYILSKVEASKASISLLLVPVIGVVSGVLFLNESLSMVTIAGIVFVLMGIWLVNGKSRRQETGVQAAAGQEQQTQVMK</sequence>
<feature type="transmembrane region" description="Helical" evidence="7">
    <location>
        <begin position="173"/>
        <end position="192"/>
    </location>
</feature>
<dbReference type="Gene3D" id="1.10.3730.20">
    <property type="match status" value="1"/>
</dbReference>